<accession>A0A291N1K4</accession>
<evidence type="ECO:0000313" key="2">
    <source>
        <dbReference type="Proteomes" id="UP000219422"/>
    </source>
</evidence>
<reference evidence="1 2" key="1">
    <citation type="submission" date="2017-10" db="EMBL/GenBank/DDBJ databases">
        <title>Sphingobium yanoikuyae S72.</title>
        <authorList>
            <person name="Sanchez E."/>
            <person name="Bustos P."/>
            <person name="Mendoza P."/>
            <person name="Guo X."/>
            <person name="Mendoza A."/>
        </authorList>
    </citation>
    <scope>NUCLEOTIDE SEQUENCE [LARGE SCALE GENOMIC DNA]</scope>
    <source>
        <strain evidence="1 2">S72</strain>
    </source>
</reference>
<dbReference type="EMBL" id="CP023741">
    <property type="protein sequence ID" value="ATI81095.1"/>
    <property type="molecule type" value="Genomic_DNA"/>
</dbReference>
<name>A0A291N1K4_SPHYA</name>
<protein>
    <recommendedName>
        <fullName evidence="3">Outer membrane beta-barrel protein</fullName>
    </recommendedName>
</protein>
<dbReference type="Pfam" id="PF10082">
    <property type="entry name" value="BBP2_2"/>
    <property type="match status" value="1"/>
</dbReference>
<dbReference type="InterPro" id="IPR018759">
    <property type="entry name" value="BBP2_2"/>
</dbReference>
<proteinExistence type="predicted"/>
<gene>
    <name evidence="1" type="ORF">A6768_14630</name>
</gene>
<dbReference type="Proteomes" id="UP000219422">
    <property type="component" value="Chromosome"/>
</dbReference>
<organism evidence="1 2">
    <name type="scientific">Sphingobium yanoikuyae</name>
    <name type="common">Sphingomonas yanoikuyae</name>
    <dbReference type="NCBI Taxonomy" id="13690"/>
    <lineage>
        <taxon>Bacteria</taxon>
        <taxon>Pseudomonadati</taxon>
        <taxon>Pseudomonadota</taxon>
        <taxon>Alphaproteobacteria</taxon>
        <taxon>Sphingomonadales</taxon>
        <taxon>Sphingomonadaceae</taxon>
        <taxon>Sphingobium</taxon>
    </lineage>
</organism>
<sequence>MVLSVCQNGSGRAARLRWRYRRLPLVIAFTLGGSPLVAQDITRTTPIDDLPRPGYEPRTIQTGGFVIEPRLDLGVRFDNNIFATDENRKSDTIFLVRPSVEVNRDTDTSMFFLRGYGEFSRYAKTSQENTDQFGIRASYRKGFGDRHWVTATASFDRTFDRRGAPEANPDLTQSPALINVSNGDLEYRYDGSRIGVTATAGVTKLDYLSLEDSDRDMLTYRVAVKGQVKLSQRVAVFVQPYLNDREPRLKTDRNGVDRSTTTYGALAGVSLELGDKLNGNIGIGIFHSNPRDLALDAFTGLSANGQLTWRPQTRTAVRLDIFRGDVATIRAGAMGRIDTRIDLGIDQEVRHNLIMRGSVGMRNVHYRESFDADQRYWTGEGGARYLLNRHMWIEAVATYTRRTADTAADEFSKWQGMIRLGLTY</sequence>
<evidence type="ECO:0008006" key="3">
    <source>
        <dbReference type="Google" id="ProtNLM"/>
    </source>
</evidence>
<dbReference type="KEGG" id="sya:A6768_14630"/>
<dbReference type="AlphaFoldDB" id="A0A291N1K4"/>
<evidence type="ECO:0000313" key="1">
    <source>
        <dbReference type="EMBL" id="ATI81095.1"/>
    </source>
</evidence>